<dbReference type="WBParaSite" id="HCON_00154600-00001">
    <property type="protein sequence ID" value="HCON_00154600-00001"/>
    <property type="gene ID" value="HCON_00154600"/>
</dbReference>
<reference evidence="3" key="1">
    <citation type="submission" date="2020-12" db="UniProtKB">
        <authorList>
            <consortium name="WormBaseParasite"/>
        </authorList>
    </citation>
    <scope>IDENTIFICATION</scope>
    <source>
        <strain evidence="3">MHco3</strain>
    </source>
</reference>
<keyword evidence="1" id="KW-0732">Signal</keyword>
<name>A0A7I4YWM9_HAECO</name>
<dbReference type="AlphaFoldDB" id="A0A7I4YWM9"/>
<protein>
    <submittedName>
        <fullName evidence="3">15 kDa excretory/secretory protein</fullName>
    </submittedName>
</protein>
<evidence type="ECO:0000256" key="1">
    <source>
        <dbReference type="SAM" id="SignalP"/>
    </source>
</evidence>
<evidence type="ECO:0000313" key="2">
    <source>
        <dbReference type="Proteomes" id="UP000025227"/>
    </source>
</evidence>
<keyword evidence="2" id="KW-1185">Reference proteome</keyword>
<accession>A0A7I4YWM9</accession>
<feature type="signal peptide" evidence="1">
    <location>
        <begin position="1"/>
        <end position="19"/>
    </location>
</feature>
<sequence length="148" mass="17065">MLFAFAVLLIALATREAYGESQLTTKSILCSGNQEMFENINKEYNTHLKWDDDLAAKAMVEAVPPHYRLLWNAGDYFTIRNDKLFTKRYIGPLEEKVRLVLLNPFKKYADKLRQLPEGTTYGCNGFFDTDTMPNDNFLYVACVYNTPN</sequence>
<organism evidence="2 3">
    <name type="scientific">Haemonchus contortus</name>
    <name type="common">Barber pole worm</name>
    <dbReference type="NCBI Taxonomy" id="6289"/>
    <lineage>
        <taxon>Eukaryota</taxon>
        <taxon>Metazoa</taxon>
        <taxon>Ecdysozoa</taxon>
        <taxon>Nematoda</taxon>
        <taxon>Chromadorea</taxon>
        <taxon>Rhabditida</taxon>
        <taxon>Rhabditina</taxon>
        <taxon>Rhabditomorpha</taxon>
        <taxon>Strongyloidea</taxon>
        <taxon>Trichostrongylidae</taxon>
        <taxon>Haemonchus</taxon>
    </lineage>
</organism>
<evidence type="ECO:0000313" key="3">
    <source>
        <dbReference type="WBParaSite" id="HCON_00154600-00001"/>
    </source>
</evidence>
<dbReference type="Proteomes" id="UP000025227">
    <property type="component" value="Unplaced"/>
</dbReference>
<proteinExistence type="predicted"/>
<dbReference type="OrthoDB" id="5878382at2759"/>
<feature type="chain" id="PRO_5029706330" evidence="1">
    <location>
        <begin position="20"/>
        <end position="148"/>
    </location>
</feature>